<feature type="domain" description="Glycosyltransferase subfamily 4-like N-terminal" evidence="3">
    <location>
        <begin position="15"/>
        <end position="164"/>
    </location>
</feature>
<dbReference type="AlphaFoldDB" id="A0A849L4C0"/>
<dbReference type="InterPro" id="IPR028098">
    <property type="entry name" value="Glyco_trans_4-like_N"/>
</dbReference>
<evidence type="ECO:0000256" key="2">
    <source>
        <dbReference type="ARBA" id="ARBA00022679"/>
    </source>
</evidence>
<dbReference type="Pfam" id="PF13692">
    <property type="entry name" value="Glyco_trans_1_4"/>
    <property type="match status" value="1"/>
</dbReference>
<organism evidence="4 5">
    <name type="scientific">Halovulum dunhuangense</name>
    <dbReference type="NCBI Taxonomy" id="1505036"/>
    <lineage>
        <taxon>Bacteria</taxon>
        <taxon>Pseudomonadati</taxon>
        <taxon>Pseudomonadota</taxon>
        <taxon>Alphaproteobacteria</taxon>
        <taxon>Rhodobacterales</taxon>
        <taxon>Paracoccaceae</taxon>
        <taxon>Halovulum</taxon>
    </lineage>
</organism>
<evidence type="ECO:0000256" key="1">
    <source>
        <dbReference type="ARBA" id="ARBA00022676"/>
    </source>
</evidence>
<dbReference type="SUPFAM" id="SSF53756">
    <property type="entry name" value="UDP-Glycosyltransferase/glycogen phosphorylase"/>
    <property type="match status" value="1"/>
</dbReference>
<dbReference type="GO" id="GO:0016757">
    <property type="term" value="F:glycosyltransferase activity"/>
    <property type="evidence" value="ECO:0007669"/>
    <property type="project" value="UniProtKB-KW"/>
</dbReference>
<keyword evidence="5" id="KW-1185">Reference proteome</keyword>
<dbReference type="PANTHER" id="PTHR12526:SF510">
    <property type="entry name" value="D-INOSITOL 3-PHOSPHATE GLYCOSYLTRANSFERASE"/>
    <property type="match status" value="1"/>
</dbReference>
<dbReference type="Gene3D" id="3.40.50.2000">
    <property type="entry name" value="Glycogen Phosphorylase B"/>
    <property type="match status" value="2"/>
</dbReference>
<reference evidence="4 5" key="1">
    <citation type="submission" date="2020-05" db="EMBL/GenBank/DDBJ databases">
        <title>Gimesia benthica sp. nov., a novel planctomycete isolated from a deep-sea water sample of the Northwest Indian Ocean.</title>
        <authorList>
            <person name="Wang J."/>
            <person name="Ruan C."/>
            <person name="Song L."/>
            <person name="Zhu Y."/>
            <person name="Li A."/>
            <person name="Zheng X."/>
            <person name="Wang L."/>
            <person name="Lu Z."/>
            <person name="Huang Y."/>
            <person name="Du W."/>
            <person name="Zhou Y."/>
            <person name="Huang L."/>
            <person name="Dai X."/>
        </authorList>
    </citation>
    <scope>NUCLEOTIDE SEQUENCE [LARGE SCALE GENOMIC DNA]</scope>
    <source>
        <strain evidence="4 5">YYQ-30</strain>
    </source>
</reference>
<proteinExistence type="predicted"/>
<dbReference type="Proteomes" id="UP000572377">
    <property type="component" value="Unassembled WGS sequence"/>
</dbReference>
<evidence type="ECO:0000259" key="3">
    <source>
        <dbReference type="Pfam" id="PF13439"/>
    </source>
</evidence>
<comment type="caution">
    <text evidence="4">The sequence shown here is derived from an EMBL/GenBank/DDBJ whole genome shotgun (WGS) entry which is preliminary data.</text>
</comment>
<dbReference type="EMBL" id="JABFBC010000002">
    <property type="protein sequence ID" value="NNU80997.1"/>
    <property type="molecule type" value="Genomic_DNA"/>
</dbReference>
<gene>
    <name evidence="4" type="ORF">HMH01_11170</name>
</gene>
<evidence type="ECO:0000313" key="4">
    <source>
        <dbReference type="EMBL" id="NNU80997.1"/>
    </source>
</evidence>
<sequence length="372" mass="39484">MLQLLPDQPALPATTRAIAVARALKAEGGEMVVAGGDPRTQHRLTRAGLDHRPYSGARTTLFQSSATQALLDTVHQRNLGLVHVHGFEGGLAARAFADAANLPLVMTCESLPRPSGFLGRRSARKHVSGRPVIVRSAYAADCLRRDFGLSGADVRVIAPGIDPAEFDALRVSPERVMAQAAAWGLSDDPRPVILVPEASADAHWLDWLGTAAADPALPDAVWVLIGQPEGEERAIARIAQGGARGRIRWVEACEDWAAAYKLAALVLSLPTEAPGLCDHALQAQAMGRPVITTDSGAGAEVVQPGKTGWLVRHRDAGSLVYAVSAALDRDEILQAAMAMAARNFIQTDFSVARMQTETLALYREVLSGRAGG</sequence>
<accession>A0A849L4C0</accession>
<evidence type="ECO:0000313" key="5">
    <source>
        <dbReference type="Proteomes" id="UP000572377"/>
    </source>
</evidence>
<protein>
    <submittedName>
        <fullName evidence="4">Glycosyltransferase</fullName>
    </submittedName>
</protein>
<name>A0A849L4C0_9RHOB</name>
<dbReference type="Pfam" id="PF13439">
    <property type="entry name" value="Glyco_transf_4"/>
    <property type="match status" value="1"/>
</dbReference>
<dbReference type="PANTHER" id="PTHR12526">
    <property type="entry name" value="GLYCOSYLTRANSFERASE"/>
    <property type="match status" value="1"/>
</dbReference>
<keyword evidence="2 4" id="KW-0808">Transferase</keyword>
<keyword evidence="1" id="KW-0328">Glycosyltransferase</keyword>